<evidence type="ECO:0000313" key="16">
    <source>
        <dbReference type="Proteomes" id="UP000325415"/>
    </source>
</evidence>
<keyword evidence="7 13" id="KW-0227">DNA damage</keyword>
<keyword evidence="10 13" id="KW-0234">DNA repair</keyword>
<comment type="subcellular location">
    <subcellularLocation>
        <location evidence="1 13">Cytoplasm</location>
    </subcellularLocation>
</comment>
<dbReference type="InterPro" id="IPR027417">
    <property type="entry name" value="P-loop_NTPase"/>
</dbReference>
<dbReference type="InterPro" id="IPR018078">
    <property type="entry name" value="DNA-binding_RecF_CS"/>
</dbReference>
<dbReference type="PANTHER" id="PTHR32182:SF0">
    <property type="entry name" value="DNA REPLICATION AND REPAIR PROTEIN RECF"/>
    <property type="match status" value="1"/>
</dbReference>
<dbReference type="RefSeq" id="WP_152580059.1">
    <property type="nucleotide sequence ID" value="NZ_QDAG01000002.1"/>
</dbReference>
<dbReference type="GO" id="GO:0005524">
    <property type="term" value="F:ATP binding"/>
    <property type="evidence" value="ECO:0007669"/>
    <property type="project" value="UniProtKB-UniRule"/>
</dbReference>
<dbReference type="SUPFAM" id="SSF52540">
    <property type="entry name" value="P-loop containing nucleoside triphosphate hydrolases"/>
    <property type="match status" value="1"/>
</dbReference>
<evidence type="ECO:0000256" key="4">
    <source>
        <dbReference type="ARBA" id="ARBA00022490"/>
    </source>
</evidence>
<keyword evidence="16" id="KW-1185">Reference proteome</keyword>
<feature type="binding site" evidence="13">
    <location>
        <begin position="30"/>
        <end position="37"/>
    </location>
    <ligand>
        <name>ATP</name>
        <dbReference type="ChEBI" id="CHEBI:30616"/>
    </ligand>
</feature>
<keyword evidence="4 13" id="KW-0963">Cytoplasm</keyword>
<evidence type="ECO:0000259" key="14">
    <source>
        <dbReference type="Pfam" id="PF02463"/>
    </source>
</evidence>
<comment type="function">
    <text evidence="12 13">The RecF protein is involved in DNA metabolism; it is required for DNA replication and normal SOS inducibility. RecF binds preferentially to single-stranded, linear DNA. It also seems to bind ATP.</text>
</comment>
<dbReference type="GO" id="GO:0009432">
    <property type="term" value="P:SOS response"/>
    <property type="evidence" value="ECO:0007669"/>
    <property type="project" value="UniProtKB-UniRule"/>
</dbReference>
<gene>
    <name evidence="13 15" type="primary">recF</name>
    <name evidence="15" type="ORF">DDE84_01855</name>
</gene>
<dbReference type="NCBIfam" id="TIGR00611">
    <property type="entry name" value="recf"/>
    <property type="match status" value="1"/>
</dbReference>
<evidence type="ECO:0000256" key="3">
    <source>
        <dbReference type="ARBA" id="ARBA00020170"/>
    </source>
</evidence>
<dbReference type="GO" id="GO:0006260">
    <property type="term" value="P:DNA replication"/>
    <property type="evidence" value="ECO:0007669"/>
    <property type="project" value="UniProtKB-UniRule"/>
</dbReference>
<organism evidence="15 16">
    <name type="scientific">Bifidobacterium tibiigranuli</name>
    <dbReference type="NCBI Taxonomy" id="2172043"/>
    <lineage>
        <taxon>Bacteria</taxon>
        <taxon>Bacillati</taxon>
        <taxon>Actinomycetota</taxon>
        <taxon>Actinomycetes</taxon>
        <taxon>Bifidobacteriales</taxon>
        <taxon>Bifidobacteriaceae</taxon>
        <taxon>Bifidobacterium</taxon>
    </lineage>
</organism>
<dbReference type="GO" id="GO:0005737">
    <property type="term" value="C:cytoplasm"/>
    <property type="evidence" value="ECO:0007669"/>
    <property type="project" value="UniProtKB-SubCell"/>
</dbReference>
<dbReference type="InterPro" id="IPR042174">
    <property type="entry name" value="RecF_2"/>
</dbReference>
<dbReference type="InterPro" id="IPR003395">
    <property type="entry name" value="RecF/RecN/SMC_N"/>
</dbReference>
<evidence type="ECO:0000256" key="6">
    <source>
        <dbReference type="ARBA" id="ARBA00022741"/>
    </source>
</evidence>
<evidence type="ECO:0000256" key="8">
    <source>
        <dbReference type="ARBA" id="ARBA00022840"/>
    </source>
</evidence>
<dbReference type="GO" id="GO:0006302">
    <property type="term" value="P:double-strand break repair"/>
    <property type="evidence" value="ECO:0007669"/>
    <property type="project" value="TreeGrafter"/>
</dbReference>
<comment type="similarity">
    <text evidence="2 13">Belongs to the RecF family.</text>
</comment>
<dbReference type="OrthoDB" id="9803889at2"/>
<evidence type="ECO:0000313" key="15">
    <source>
        <dbReference type="EMBL" id="KAE8129579.1"/>
    </source>
</evidence>
<name>A0A5N6S9X2_9BIFI</name>
<keyword evidence="5 13" id="KW-0235">DNA replication</keyword>
<evidence type="ECO:0000256" key="2">
    <source>
        <dbReference type="ARBA" id="ARBA00008016"/>
    </source>
</evidence>
<dbReference type="Proteomes" id="UP000325415">
    <property type="component" value="Unassembled WGS sequence"/>
</dbReference>
<dbReference type="AlphaFoldDB" id="A0A5N6S9X2"/>
<evidence type="ECO:0000256" key="12">
    <source>
        <dbReference type="ARBA" id="ARBA00025401"/>
    </source>
</evidence>
<keyword evidence="9 13" id="KW-0238">DNA-binding</keyword>
<dbReference type="GO" id="GO:0003697">
    <property type="term" value="F:single-stranded DNA binding"/>
    <property type="evidence" value="ECO:0007669"/>
    <property type="project" value="UniProtKB-UniRule"/>
</dbReference>
<dbReference type="Pfam" id="PF02463">
    <property type="entry name" value="SMC_N"/>
    <property type="match status" value="1"/>
</dbReference>
<keyword evidence="6 13" id="KW-0547">Nucleotide-binding</keyword>
<evidence type="ECO:0000256" key="11">
    <source>
        <dbReference type="ARBA" id="ARBA00023236"/>
    </source>
</evidence>
<accession>A0A5N6S9X2</accession>
<dbReference type="GeneID" id="78126441"/>
<dbReference type="HAMAP" id="MF_00365">
    <property type="entry name" value="RecF"/>
    <property type="match status" value="1"/>
</dbReference>
<dbReference type="Gene3D" id="1.20.1050.90">
    <property type="entry name" value="RecF/RecN/SMC, N-terminal domain"/>
    <property type="match status" value="1"/>
</dbReference>
<evidence type="ECO:0000256" key="13">
    <source>
        <dbReference type="HAMAP-Rule" id="MF_00365"/>
    </source>
</evidence>
<dbReference type="Gene3D" id="3.40.50.300">
    <property type="entry name" value="P-loop containing nucleotide triphosphate hydrolases"/>
    <property type="match status" value="1"/>
</dbReference>
<evidence type="ECO:0000256" key="7">
    <source>
        <dbReference type="ARBA" id="ARBA00022763"/>
    </source>
</evidence>
<dbReference type="InterPro" id="IPR001238">
    <property type="entry name" value="DNA-binding_RecF"/>
</dbReference>
<protein>
    <recommendedName>
        <fullName evidence="3 13">DNA replication and repair protein RecF</fullName>
    </recommendedName>
</protein>
<reference evidence="15 16" key="1">
    <citation type="submission" date="2018-04" db="EMBL/GenBank/DDBJ databases">
        <authorList>
            <person name="Eckel V.P."/>
            <person name="Vogel R.F."/>
        </authorList>
    </citation>
    <scope>NUCLEOTIDE SEQUENCE [LARGE SCALE GENOMIC DNA]</scope>
    <source>
        <strain evidence="16">TMW 2.1764</strain>
    </source>
</reference>
<keyword evidence="11 13" id="KW-0742">SOS response</keyword>
<evidence type="ECO:0000256" key="9">
    <source>
        <dbReference type="ARBA" id="ARBA00023125"/>
    </source>
</evidence>
<comment type="caution">
    <text evidence="15">The sequence shown here is derived from an EMBL/GenBank/DDBJ whole genome shotgun (WGS) entry which is preliminary data.</text>
</comment>
<evidence type="ECO:0000256" key="1">
    <source>
        <dbReference type="ARBA" id="ARBA00004496"/>
    </source>
</evidence>
<dbReference type="PANTHER" id="PTHR32182">
    <property type="entry name" value="DNA REPLICATION AND REPAIR PROTEIN RECF"/>
    <property type="match status" value="1"/>
</dbReference>
<feature type="domain" description="RecF/RecN/SMC N-terminal" evidence="14">
    <location>
        <begin position="2"/>
        <end position="399"/>
    </location>
</feature>
<dbReference type="PROSITE" id="PS00617">
    <property type="entry name" value="RECF_1"/>
    <property type="match status" value="1"/>
</dbReference>
<evidence type="ECO:0000256" key="5">
    <source>
        <dbReference type="ARBA" id="ARBA00022705"/>
    </source>
</evidence>
<keyword evidence="8 13" id="KW-0067">ATP-binding</keyword>
<dbReference type="EMBL" id="QDAG01000002">
    <property type="protein sequence ID" value="KAE8129579.1"/>
    <property type="molecule type" value="Genomic_DNA"/>
</dbReference>
<proteinExistence type="inferred from homology"/>
<sequence>MYISRLALDHFRSWEHCVVDFAPGVNILHGANGLGKTNIVEAIEVLSTGSSHRTSSALPLVERGFTSATIRANVGESAVIEARTEADADDEAARADGKANDHLHTTTYEATIAVRGANRARINGGSSLYMRDIVGRIPSVSFTPEDQRLVTSDPAMRRRFLDQSGALLIPGYMNRLQTCTRIAKQRAALLKQLERAEGDTNAALSGLEIWTGQFIEAGIALTADRNSIINSLSEPFAAIYARLAGDRLAGDKAADDDESAVVKAAIDNEHQTAHKARLAYEPSFAEVLDDSNGDAPAAISRHFQRIYPGEVARGLNLIGPHRDDMALELEGMPAREFASNGEMWTMALALKMALFEVVVRTSGVTPIVILDDVFAQLDETRRGQILDFAAAQQQVFITVAARSDIPDFNGSGDSGRGLGGGLGSAGLNGDGAFNGTAHANIIDVAQLKAASHDGNDQLIAQLQAMRGGGEA</sequence>
<dbReference type="GO" id="GO:0000731">
    <property type="term" value="P:DNA synthesis involved in DNA repair"/>
    <property type="evidence" value="ECO:0007669"/>
    <property type="project" value="TreeGrafter"/>
</dbReference>
<evidence type="ECO:0000256" key="10">
    <source>
        <dbReference type="ARBA" id="ARBA00023204"/>
    </source>
</evidence>